<dbReference type="EMBL" id="ML211337">
    <property type="protein sequence ID" value="TFK84161.1"/>
    <property type="molecule type" value="Genomic_DNA"/>
</dbReference>
<name>A0A5C3P3V6_9APHY</name>
<dbReference type="Proteomes" id="UP000308197">
    <property type="component" value="Unassembled WGS sequence"/>
</dbReference>
<evidence type="ECO:0000256" key="1">
    <source>
        <dbReference type="SAM" id="MobiDB-lite"/>
    </source>
</evidence>
<accession>A0A5C3P3V6</accession>
<keyword evidence="3" id="KW-1185">Reference proteome</keyword>
<protein>
    <submittedName>
        <fullName evidence="2">Uncharacterized protein</fullName>
    </submittedName>
</protein>
<dbReference type="AlphaFoldDB" id="A0A5C3P3V6"/>
<evidence type="ECO:0000313" key="3">
    <source>
        <dbReference type="Proteomes" id="UP000308197"/>
    </source>
</evidence>
<reference evidence="2 3" key="1">
    <citation type="journal article" date="2019" name="Nat. Ecol. Evol.">
        <title>Megaphylogeny resolves global patterns of mushroom evolution.</title>
        <authorList>
            <person name="Varga T."/>
            <person name="Krizsan K."/>
            <person name="Foldi C."/>
            <person name="Dima B."/>
            <person name="Sanchez-Garcia M."/>
            <person name="Sanchez-Ramirez S."/>
            <person name="Szollosi G.J."/>
            <person name="Szarkandi J.G."/>
            <person name="Papp V."/>
            <person name="Albert L."/>
            <person name="Andreopoulos W."/>
            <person name="Angelini C."/>
            <person name="Antonin V."/>
            <person name="Barry K.W."/>
            <person name="Bougher N.L."/>
            <person name="Buchanan P."/>
            <person name="Buyck B."/>
            <person name="Bense V."/>
            <person name="Catcheside P."/>
            <person name="Chovatia M."/>
            <person name="Cooper J."/>
            <person name="Damon W."/>
            <person name="Desjardin D."/>
            <person name="Finy P."/>
            <person name="Geml J."/>
            <person name="Haridas S."/>
            <person name="Hughes K."/>
            <person name="Justo A."/>
            <person name="Karasinski D."/>
            <person name="Kautmanova I."/>
            <person name="Kiss B."/>
            <person name="Kocsube S."/>
            <person name="Kotiranta H."/>
            <person name="LaButti K.M."/>
            <person name="Lechner B.E."/>
            <person name="Liimatainen K."/>
            <person name="Lipzen A."/>
            <person name="Lukacs Z."/>
            <person name="Mihaltcheva S."/>
            <person name="Morgado L.N."/>
            <person name="Niskanen T."/>
            <person name="Noordeloos M.E."/>
            <person name="Ohm R.A."/>
            <person name="Ortiz-Santana B."/>
            <person name="Ovrebo C."/>
            <person name="Racz N."/>
            <person name="Riley R."/>
            <person name="Savchenko A."/>
            <person name="Shiryaev A."/>
            <person name="Soop K."/>
            <person name="Spirin V."/>
            <person name="Szebenyi C."/>
            <person name="Tomsovsky M."/>
            <person name="Tulloss R.E."/>
            <person name="Uehling J."/>
            <person name="Grigoriev I.V."/>
            <person name="Vagvolgyi C."/>
            <person name="Papp T."/>
            <person name="Martin F.M."/>
            <person name="Miettinen O."/>
            <person name="Hibbett D.S."/>
            <person name="Nagy L.G."/>
        </authorList>
    </citation>
    <scope>NUCLEOTIDE SEQUENCE [LARGE SCALE GENOMIC DNA]</scope>
    <source>
        <strain evidence="2 3">HHB13444</strain>
    </source>
</reference>
<sequence>MEVEPEPPLSSGNSGGHDVDDDVTLIEDPEVRTPARVIGCRDEVAILLDWAVERDRRRVRRYLESANVADAKWSVSQFHPDSCAWPEPAPYVMYGAQPATLCTVARLISGDFHMAVHEPPSFVVVLELLREVDCSAIRRLKRHWGGKDIEGRRIEAARKLPTHRQGFDNFYWAGDRMSPPGMEELMAFTSLRPDDLVYVEWRIARDNGDVVFRLQAVHFIARPPHNL</sequence>
<feature type="region of interest" description="Disordered" evidence="1">
    <location>
        <begin position="1"/>
        <end position="22"/>
    </location>
</feature>
<organism evidence="2 3">
    <name type="scientific">Polyporus arcularius HHB13444</name>
    <dbReference type="NCBI Taxonomy" id="1314778"/>
    <lineage>
        <taxon>Eukaryota</taxon>
        <taxon>Fungi</taxon>
        <taxon>Dikarya</taxon>
        <taxon>Basidiomycota</taxon>
        <taxon>Agaricomycotina</taxon>
        <taxon>Agaricomycetes</taxon>
        <taxon>Polyporales</taxon>
        <taxon>Polyporaceae</taxon>
        <taxon>Polyporus</taxon>
    </lineage>
</organism>
<dbReference type="InParanoid" id="A0A5C3P3V6"/>
<evidence type="ECO:0000313" key="2">
    <source>
        <dbReference type="EMBL" id="TFK84161.1"/>
    </source>
</evidence>
<proteinExistence type="predicted"/>
<gene>
    <name evidence="2" type="ORF">K466DRAFT_602239</name>
</gene>